<keyword evidence="2" id="KW-1185">Reference proteome</keyword>
<gene>
    <name evidence="1" type="ORF">RHMOL_Rhmol09G0226900</name>
</gene>
<sequence length="246" mass="27817">MGEEQVRSINSHFRASMINTFDSSWEEQAFVEDANGRPPGGYFVWPPRCYSCGFCRRQFRSAQALGGHRNIHRRDRARLKLQYSLKSARQSQGLHHQYHSHHPCKSLADILSYPSQVHQERQKELSQYSSPPSCLDSNGVGLLSVSDLKSAYGAGREGFVFLRNGENCVEKSLAMGFDLIDSLNRPYGSDFDHEVIDTSSKRHKTTTTTCSTVSSVPFFPNQYSNDGYSLEDLDLELRLGDPPKMK</sequence>
<dbReference type="EMBL" id="CM046396">
    <property type="protein sequence ID" value="KAI8539996.1"/>
    <property type="molecule type" value="Genomic_DNA"/>
</dbReference>
<name>A0ACC0MG18_RHOML</name>
<reference evidence="1" key="1">
    <citation type="submission" date="2022-02" db="EMBL/GenBank/DDBJ databases">
        <title>Plant Genome Project.</title>
        <authorList>
            <person name="Zhang R.-G."/>
        </authorList>
    </citation>
    <scope>NUCLEOTIDE SEQUENCE</scope>
    <source>
        <strain evidence="1">AT1</strain>
    </source>
</reference>
<evidence type="ECO:0000313" key="1">
    <source>
        <dbReference type="EMBL" id="KAI8539996.1"/>
    </source>
</evidence>
<proteinExistence type="predicted"/>
<protein>
    <submittedName>
        <fullName evidence="1">Uncharacterized protein</fullName>
    </submittedName>
</protein>
<evidence type="ECO:0000313" key="2">
    <source>
        <dbReference type="Proteomes" id="UP001062846"/>
    </source>
</evidence>
<dbReference type="Proteomes" id="UP001062846">
    <property type="component" value="Chromosome 9"/>
</dbReference>
<organism evidence="1 2">
    <name type="scientific">Rhododendron molle</name>
    <name type="common">Chinese azalea</name>
    <name type="synonym">Azalea mollis</name>
    <dbReference type="NCBI Taxonomy" id="49168"/>
    <lineage>
        <taxon>Eukaryota</taxon>
        <taxon>Viridiplantae</taxon>
        <taxon>Streptophyta</taxon>
        <taxon>Embryophyta</taxon>
        <taxon>Tracheophyta</taxon>
        <taxon>Spermatophyta</taxon>
        <taxon>Magnoliopsida</taxon>
        <taxon>eudicotyledons</taxon>
        <taxon>Gunneridae</taxon>
        <taxon>Pentapetalae</taxon>
        <taxon>asterids</taxon>
        <taxon>Ericales</taxon>
        <taxon>Ericaceae</taxon>
        <taxon>Ericoideae</taxon>
        <taxon>Rhodoreae</taxon>
        <taxon>Rhododendron</taxon>
    </lineage>
</organism>
<comment type="caution">
    <text evidence="1">The sequence shown here is derived from an EMBL/GenBank/DDBJ whole genome shotgun (WGS) entry which is preliminary data.</text>
</comment>
<accession>A0ACC0MG18</accession>